<dbReference type="AlphaFoldDB" id="A0A8S1XQN8"/>
<gene>
    <name evidence="2" type="ORF">PPENT_87.1.T1330143</name>
</gene>
<evidence type="ECO:0000256" key="1">
    <source>
        <dbReference type="SAM" id="MobiDB-lite"/>
    </source>
</evidence>
<proteinExistence type="predicted"/>
<feature type="region of interest" description="Disordered" evidence="1">
    <location>
        <begin position="29"/>
        <end position="50"/>
    </location>
</feature>
<name>A0A8S1XQN8_9CILI</name>
<keyword evidence="3" id="KW-1185">Reference proteome</keyword>
<comment type="caution">
    <text evidence="2">The sequence shown here is derived from an EMBL/GenBank/DDBJ whole genome shotgun (WGS) entry which is preliminary data.</text>
</comment>
<dbReference type="Proteomes" id="UP000689195">
    <property type="component" value="Unassembled WGS sequence"/>
</dbReference>
<protein>
    <submittedName>
        <fullName evidence="2">Uncharacterized protein</fullName>
    </submittedName>
</protein>
<feature type="compositionally biased region" description="Basic and acidic residues" evidence="1">
    <location>
        <begin position="31"/>
        <end position="40"/>
    </location>
</feature>
<feature type="region of interest" description="Disordered" evidence="1">
    <location>
        <begin position="219"/>
        <end position="238"/>
    </location>
</feature>
<dbReference type="EMBL" id="CAJJDO010000133">
    <property type="protein sequence ID" value="CAD8203327.1"/>
    <property type="molecule type" value="Genomic_DNA"/>
</dbReference>
<organism evidence="2 3">
    <name type="scientific">Paramecium pentaurelia</name>
    <dbReference type="NCBI Taxonomy" id="43138"/>
    <lineage>
        <taxon>Eukaryota</taxon>
        <taxon>Sar</taxon>
        <taxon>Alveolata</taxon>
        <taxon>Ciliophora</taxon>
        <taxon>Intramacronucleata</taxon>
        <taxon>Oligohymenophorea</taxon>
        <taxon>Peniculida</taxon>
        <taxon>Parameciidae</taxon>
        <taxon>Paramecium</taxon>
    </lineage>
</organism>
<evidence type="ECO:0000313" key="2">
    <source>
        <dbReference type="EMBL" id="CAD8203327.1"/>
    </source>
</evidence>
<sequence length="332" mass="38854">MGNTCKNICKQQIAEKEFNINSIKKVKLKKKQDSSRDSKTDPYCSPQSLMKEESIGDESKISHYQQDYPQFVLTKEINGIIIPTDRQNRFLNDSELEIKYLIHQKWLKEQEQLQKEFDIQKELQIENRQQLEIDISNQELKNQFSFQNSYKIEQTYVQSASNPYLPRQTSQFAPKKADCDTLSQKSQISKSPTTSLKDQQVLLQSDMIRKSALKKLKQSREEIASNNASIGTSKKGIKKKQQQDSFEKLFSECHSLDEHSQSGSHKTIRSVKSILKKNKSYSQSLSVRKNTIKSTHTVFYNKQTKKVRFSNDTNFNNERKGFSIVQRNWWEW</sequence>
<reference evidence="2" key="1">
    <citation type="submission" date="2021-01" db="EMBL/GenBank/DDBJ databases">
        <authorList>
            <consortium name="Genoscope - CEA"/>
            <person name="William W."/>
        </authorList>
    </citation>
    <scope>NUCLEOTIDE SEQUENCE</scope>
</reference>
<accession>A0A8S1XQN8</accession>
<evidence type="ECO:0000313" key="3">
    <source>
        <dbReference type="Proteomes" id="UP000689195"/>
    </source>
</evidence>